<comment type="similarity">
    <text evidence="1">Belongs to the SEC61-beta family.</text>
</comment>
<keyword evidence="4" id="KW-0653">Protein transport</keyword>
<evidence type="ECO:0000256" key="3">
    <source>
        <dbReference type="ARBA" id="ARBA00022692"/>
    </source>
</evidence>
<feature type="repeat" description="ANK" evidence="9">
    <location>
        <begin position="284"/>
        <end position="316"/>
    </location>
</feature>
<feature type="region of interest" description="Disordered" evidence="11">
    <location>
        <begin position="1"/>
        <end position="39"/>
    </location>
</feature>
<name>A0ABD3V0J7_SINWO</name>
<sequence>VEDNEMTASPDQSRSTEPLAQIERVTSPRGPFPNSSESTQKLNVEGITQMHAAAVKGDKAVLARLILAATGELDAGDQFGRTPLMFCVLGDRLECAELLIKAGVQVNKKDKGGRTALHWAAHKGNVRLMKLLLSKSADGREKDNEGQTALHLCTRHKSPKCMAILLRQLLPGEIDDQDKNKRTALHWAASYGNLEHVKMLIKQDSNIGIPDNDGKTPLHWAASSRDSESVRVVTLILETTPSVINWQDYEGRTALHLAVADGNADVVNVLTSVEGCDVSAIDNMFRTPLHWAAVLGHSKIVGLLLDNGADFASSDSNGATSLHYAAQNNFDETVEVFLSRANVTDEPDVEGRTAFMWAAGKGADDVIAVFIKHNVDIQQVDKNGGSALHAAALSGHASTVKLLLDHGAHIDAADFQKHTPLFRACEMGHTDVVQTLIDDGARVDMLDEEGRSPLHWAALGGHAYICQTLIKYGVDPNVRDYSARTPLQCAAYGGFVNCMSVLMEHKADPNAQDNEGMTALHWACSKGHLDAVKLLIEYQAFPNHMEFTEDRYTPLDYALMGEHHDVAQYLLEQGALSITGIQDIAALKIQSTFRGYRVRKTFRENKRLLMKHEQLKKEAARQTKDTLSEKETILQKHEDAHTLVRGEAVRVKDFRQKQLAALKIQRAWKNHKNRSLLFLLTAKSAVRTMRLRAGAEEFHKQIAALTIQLAWRKYIRRKLLKQICPNRRQLRMWDPEVIALKQRTLVTQIYREKIKVPIWYPSLYRRNRPHWVKYIPSPAVLSFNFALDQYHPVIAKKGSMPSPFLDEKGHPRQFTWQLDEEELANQMNLIKLEKSPSQSRALPEWIIVTCIMCEISALTDVFQSVSVYFIKHYGEYLCPLPGNFVYRPVPASSTTVGAGSRSPSSKSVSPKSGGGSTVRQRKTASSGAGRPKSTGSSAGMWRFYTEDSPGIKVGPVPVLVMSLLFIASVFMLHIWGKYNRG</sequence>
<feature type="repeat" description="ANK" evidence="9">
    <location>
        <begin position="317"/>
        <end position="349"/>
    </location>
</feature>
<feature type="compositionally biased region" description="Polar residues" evidence="11">
    <location>
        <begin position="1"/>
        <end position="18"/>
    </location>
</feature>
<dbReference type="CDD" id="cd23767">
    <property type="entry name" value="IQCD"/>
    <property type="match status" value="1"/>
</dbReference>
<dbReference type="GO" id="GO:0012505">
    <property type="term" value="C:endomembrane system"/>
    <property type="evidence" value="ECO:0007669"/>
    <property type="project" value="UniProtKB-SubCell"/>
</dbReference>
<feature type="coiled-coil region" evidence="10">
    <location>
        <begin position="598"/>
        <end position="630"/>
    </location>
</feature>
<dbReference type="PANTHER" id="PTHR24133:SF40">
    <property type="entry name" value="ANKYRIN REPEAT DOMAIN 44"/>
    <property type="match status" value="1"/>
</dbReference>
<organism evidence="13 14">
    <name type="scientific">Sinanodonta woodiana</name>
    <name type="common">Chinese pond mussel</name>
    <name type="synonym">Anodonta woodiana</name>
    <dbReference type="NCBI Taxonomy" id="1069815"/>
    <lineage>
        <taxon>Eukaryota</taxon>
        <taxon>Metazoa</taxon>
        <taxon>Spiralia</taxon>
        <taxon>Lophotrochozoa</taxon>
        <taxon>Mollusca</taxon>
        <taxon>Bivalvia</taxon>
        <taxon>Autobranchia</taxon>
        <taxon>Heteroconchia</taxon>
        <taxon>Palaeoheterodonta</taxon>
        <taxon>Unionida</taxon>
        <taxon>Unionoidea</taxon>
        <taxon>Unionidae</taxon>
        <taxon>Unioninae</taxon>
        <taxon>Sinanodonta</taxon>
    </lineage>
</organism>
<feature type="compositionally biased region" description="Low complexity" evidence="11">
    <location>
        <begin position="896"/>
        <end position="911"/>
    </location>
</feature>
<feature type="repeat" description="ANK" evidence="9">
    <location>
        <begin position="79"/>
        <end position="111"/>
    </location>
</feature>
<dbReference type="InterPro" id="IPR000048">
    <property type="entry name" value="IQ_motif_EF-hand-BS"/>
</dbReference>
<feature type="repeat" description="ANK" evidence="9">
    <location>
        <begin position="180"/>
        <end position="212"/>
    </location>
</feature>
<gene>
    <name evidence="13" type="ORF">ACJMK2_013392</name>
</gene>
<feature type="repeat" description="ANK" evidence="9">
    <location>
        <begin position="550"/>
        <end position="575"/>
    </location>
</feature>
<evidence type="ECO:0000256" key="9">
    <source>
        <dbReference type="PROSITE-ProRule" id="PRU00023"/>
    </source>
</evidence>
<evidence type="ECO:0000313" key="13">
    <source>
        <dbReference type="EMBL" id="KAL3854113.1"/>
    </source>
</evidence>
<keyword evidence="3 12" id="KW-0812">Transmembrane</keyword>
<feature type="repeat" description="ANK" evidence="9">
    <location>
        <begin position="213"/>
        <end position="238"/>
    </location>
</feature>
<evidence type="ECO:0000256" key="7">
    <source>
        <dbReference type="ARBA" id="ARBA00023136"/>
    </source>
</evidence>
<feature type="repeat" description="ANK" evidence="9">
    <location>
        <begin position="482"/>
        <end position="514"/>
    </location>
</feature>
<dbReference type="PROSITE" id="PS50088">
    <property type="entry name" value="ANK_REPEAT"/>
    <property type="match status" value="15"/>
</dbReference>
<feature type="repeat" description="ANK" evidence="9">
    <location>
        <begin position="449"/>
        <end position="481"/>
    </location>
</feature>
<dbReference type="SMART" id="SM00015">
    <property type="entry name" value="IQ"/>
    <property type="match status" value="3"/>
</dbReference>
<evidence type="ECO:0008006" key="15">
    <source>
        <dbReference type="Google" id="ProtNLM"/>
    </source>
</evidence>
<dbReference type="GO" id="GO:0015031">
    <property type="term" value="P:protein transport"/>
    <property type="evidence" value="ECO:0007669"/>
    <property type="project" value="UniProtKB-KW"/>
</dbReference>
<reference evidence="13 14" key="1">
    <citation type="submission" date="2024-11" db="EMBL/GenBank/DDBJ databases">
        <title>Chromosome-level genome assembly of the freshwater bivalve Anodonta woodiana.</title>
        <authorList>
            <person name="Chen X."/>
        </authorList>
    </citation>
    <scope>NUCLEOTIDE SEQUENCE [LARGE SCALE GENOMIC DNA]</scope>
    <source>
        <strain evidence="13">MN2024</strain>
        <tissue evidence="13">Gills</tissue>
    </source>
</reference>
<proteinExistence type="inferred from homology"/>
<keyword evidence="2" id="KW-0813">Transport</keyword>
<feature type="repeat" description="ANK" evidence="9">
    <location>
        <begin position="416"/>
        <end position="448"/>
    </location>
</feature>
<feature type="transmembrane region" description="Helical" evidence="12">
    <location>
        <begin position="956"/>
        <end position="975"/>
    </location>
</feature>
<dbReference type="Gene3D" id="1.25.40.20">
    <property type="entry name" value="Ankyrin repeat-containing domain"/>
    <property type="match status" value="6"/>
</dbReference>
<dbReference type="SUPFAM" id="SSF48403">
    <property type="entry name" value="Ankyrin repeat"/>
    <property type="match status" value="2"/>
</dbReference>
<feature type="repeat" description="ANK" evidence="9">
    <location>
        <begin position="45"/>
        <end position="78"/>
    </location>
</feature>
<feature type="repeat" description="ANK" evidence="9">
    <location>
        <begin position="250"/>
        <end position="270"/>
    </location>
</feature>
<evidence type="ECO:0000256" key="5">
    <source>
        <dbReference type="ARBA" id="ARBA00022989"/>
    </source>
</evidence>
<evidence type="ECO:0000256" key="11">
    <source>
        <dbReference type="SAM" id="MobiDB-lite"/>
    </source>
</evidence>
<evidence type="ECO:0000313" key="14">
    <source>
        <dbReference type="Proteomes" id="UP001634394"/>
    </source>
</evidence>
<evidence type="ECO:0000256" key="2">
    <source>
        <dbReference type="ARBA" id="ARBA00022448"/>
    </source>
</evidence>
<evidence type="ECO:0000256" key="8">
    <source>
        <dbReference type="ARBA" id="ARBA00037847"/>
    </source>
</evidence>
<dbReference type="EMBL" id="JBJQND010000014">
    <property type="protein sequence ID" value="KAL3854113.1"/>
    <property type="molecule type" value="Genomic_DNA"/>
</dbReference>
<keyword evidence="9" id="KW-0040">ANK repeat</keyword>
<comment type="subcellular location">
    <subcellularLocation>
        <location evidence="8">Endomembrane system</location>
        <topology evidence="8">Single-pass membrane protein</topology>
    </subcellularLocation>
</comment>
<evidence type="ECO:0000256" key="10">
    <source>
        <dbReference type="SAM" id="Coils"/>
    </source>
</evidence>
<dbReference type="Proteomes" id="UP001634394">
    <property type="component" value="Unassembled WGS sequence"/>
</dbReference>
<dbReference type="PRINTS" id="PR01415">
    <property type="entry name" value="ANKYRIN"/>
</dbReference>
<accession>A0ABD3V0J7</accession>
<dbReference type="Pfam" id="PF00612">
    <property type="entry name" value="IQ"/>
    <property type="match status" value="1"/>
</dbReference>
<dbReference type="AlphaFoldDB" id="A0ABD3V0J7"/>
<dbReference type="InterPro" id="IPR052391">
    <property type="entry name" value="E3_Ligase-Neurotoxin"/>
</dbReference>
<dbReference type="Gene3D" id="1.20.5.190">
    <property type="match status" value="1"/>
</dbReference>
<evidence type="ECO:0000256" key="6">
    <source>
        <dbReference type="ARBA" id="ARBA00023010"/>
    </source>
</evidence>
<keyword evidence="6" id="KW-0811">Translocation</keyword>
<feature type="repeat" description="ANK" evidence="9">
    <location>
        <begin position="515"/>
        <end position="547"/>
    </location>
</feature>
<evidence type="ECO:0000256" key="4">
    <source>
        <dbReference type="ARBA" id="ARBA00022927"/>
    </source>
</evidence>
<feature type="repeat" description="ANK" evidence="9">
    <location>
        <begin position="350"/>
        <end position="382"/>
    </location>
</feature>
<dbReference type="SMART" id="SM00248">
    <property type="entry name" value="ANK"/>
    <property type="match status" value="16"/>
</dbReference>
<dbReference type="PROSITE" id="PS50297">
    <property type="entry name" value="ANK_REP_REGION"/>
    <property type="match status" value="11"/>
</dbReference>
<comment type="caution">
    <text evidence="13">The sequence shown here is derived from an EMBL/GenBank/DDBJ whole genome shotgun (WGS) entry which is preliminary data.</text>
</comment>
<evidence type="ECO:0000256" key="1">
    <source>
        <dbReference type="ARBA" id="ARBA00006103"/>
    </source>
</evidence>
<dbReference type="Pfam" id="PF03911">
    <property type="entry name" value="Sec61_beta"/>
    <property type="match status" value="1"/>
</dbReference>
<keyword evidence="5 12" id="KW-1133">Transmembrane helix</keyword>
<dbReference type="InterPro" id="IPR036770">
    <property type="entry name" value="Ankyrin_rpt-contain_sf"/>
</dbReference>
<feature type="repeat" description="ANK" evidence="9">
    <location>
        <begin position="383"/>
        <end position="415"/>
    </location>
</feature>
<feature type="non-terminal residue" evidence="13">
    <location>
        <position position="1"/>
    </location>
</feature>
<dbReference type="PANTHER" id="PTHR24133">
    <property type="entry name" value="ANKYRIN DOMAIN-CONTAINING"/>
    <property type="match status" value="1"/>
</dbReference>
<feature type="repeat" description="ANK" evidence="9">
    <location>
        <begin position="112"/>
        <end position="144"/>
    </location>
</feature>
<dbReference type="InterPro" id="IPR016482">
    <property type="entry name" value="SecG/Sec61-beta/Sbh"/>
</dbReference>
<feature type="region of interest" description="Disordered" evidence="11">
    <location>
        <begin position="894"/>
        <end position="936"/>
    </location>
</feature>
<dbReference type="Pfam" id="PF12796">
    <property type="entry name" value="Ank_2"/>
    <property type="match status" value="5"/>
</dbReference>
<keyword evidence="7 12" id="KW-0472">Membrane</keyword>
<dbReference type="Pfam" id="PF13637">
    <property type="entry name" value="Ank_4"/>
    <property type="match status" value="1"/>
</dbReference>
<keyword evidence="14" id="KW-1185">Reference proteome</keyword>
<protein>
    <recommendedName>
        <fullName evidence="15">Inversin</fullName>
    </recommendedName>
</protein>
<dbReference type="InterPro" id="IPR002110">
    <property type="entry name" value="Ankyrin_rpt"/>
</dbReference>
<evidence type="ECO:0000256" key="12">
    <source>
        <dbReference type="SAM" id="Phobius"/>
    </source>
</evidence>
<keyword evidence="10" id="KW-0175">Coiled coil</keyword>
<dbReference type="PROSITE" id="PS50096">
    <property type="entry name" value="IQ"/>
    <property type="match status" value="2"/>
</dbReference>